<keyword evidence="3" id="KW-1185">Reference proteome</keyword>
<protein>
    <submittedName>
        <fullName evidence="2">Uncharacterized protein</fullName>
    </submittedName>
</protein>
<feature type="compositionally biased region" description="Basic and acidic residues" evidence="1">
    <location>
        <begin position="110"/>
        <end position="119"/>
    </location>
</feature>
<sequence>MANGNKKIKRHERHRESSEESEEHTKERIRENKQRRHRDEGKEMLNGAHRNDHRQSQRSIRLNEEDERRTHHRNGGHHSDRHRAQLPEHMFEHEAKRVQFCASLDRPKEEGLKCDHNQDHQQPGEAEEREKRENTDTTLHRHLQGTEDTDPDLQWREEIFHPPENHGNLPPLAEKRHGRKGGLRSLATDPDLQWREEVFHPHTHPPKITEISFP</sequence>
<comment type="caution">
    <text evidence="2">The sequence shown here is derived from an EMBL/GenBank/DDBJ whole genome shotgun (WGS) entry which is preliminary data.</text>
</comment>
<feature type="region of interest" description="Disordered" evidence="1">
    <location>
        <begin position="110"/>
        <end position="191"/>
    </location>
</feature>
<feature type="compositionally biased region" description="Basic and acidic residues" evidence="1">
    <location>
        <begin position="82"/>
        <end position="91"/>
    </location>
</feature>
<proteinExistence type="predicted"/>
<dbReference type="Proteomes" id="UP001163046">
    <property type="component" value="Unassembled WGS sequence"/>
</dbReference>
<evidence type="ECO:0000256" key="1">
    <source>
        <dbReference type="SAM" id="MobiDB-lite"/>
    </source>
</evidence>
<feature type="compositionally biased region" description="Basic residues" evidence="1">
    <location>
        <begin position="1"/>
        <end position="13"/>
    </location>
</feature>
<dbReference type="EMBL" id="MU826832">
    <property type="protein sequence ID" value="KAJ7373148.1"/>
    <property type="molecule type" value="Genomic_DNA"/>
</dbReference>
<accession>A0A9W9Z3R0</accession>
<evidence type="ECO:0000313" key="3">
    <source>
        <dbReference type="Proteomes" id="UP001163046"/>
    </source>
</evidence>
<feature type="compositionally biased region" description="Basic and acidic residues" evidence="1">
    <location>
        <begin position="153"/>
        <end position="164"/>
    </location>
</feature>
<feature type="region of interest" description="Disordered" evidence="1">
    <location>
        <begin position="1"/>
        <end position="91"/>
    </location>
</feature>
<evidence type="ECO:0000313" key="2">
    <source>
        <dbReference type="EMBL" id="KAJ7373148.1"/>
    </source>
</evidence>
<gene>
    <name evidence="2" type="ORF">OS493_014296</name>
</gene>
<feature type="compositionally biased region" description="Basic and acidic residues" evidence="1">
    <location>
        <begin position="14"/>
        <end position="69"/>
    </location>
</feature>
<dbReference type="AlphaFoldDB" id="A0A9W9Z3R0"/>
<reference evidence="2" key="1">
    <citation type="submission" date="2023-01" db="EMBL/GenBank/DDBJ databases">
        <title>Genome assembly of the deep-sea coral Lophelia pertusa.</title>
        <authorList>
            <person name="Herrera S."/>
            <person name="Cordes E."/>
        </authorList>
    </citation>
    <scope>NUCLEOTIDE SEQUENCE</scope>
    <source>
        <strain evidence="2">USNM1676648</strain>
        <tissue evidence="2">Polyp</tissue>
    </source>
</reference>
<feature type="compositionally biased region" description="Basic residues" evidence="1">
    <location>
        <begin position="70"/>
        <end position="81"/>
    </location>
</feature>
<organism evidence="2 3">
    <name type="scientific">Desmophyllum pertusum</name>
    <dbReference type="NCBI Taxonomy" id="174260"/>
    <lineage>
        <taxon>Eukaryota</taxon>
        <taxon>Metazoa</taxon>
        <taxon>Cnidaria</taxon>
        <taxon>Anthozoa</taxon>
        <taxon>Hexacorallia</taxon>
        <taxon>Scleractinia</taxon>
        <taxon>Caryophylliina</taxon>
        <taxon>Caryophylliidae</taxon>
        <taxon>Desmophyllum</taxon>
    </lineage>
</organism>
<name>A0A9W9Z3R0_9CNID</name>
<feature type="compositionally biased region" description="Basic and acidic residues" evidence="1">
    <location>
        <begin position="126"/>
        <end position="139"/>
    </location>
</feature>